<evidence type="ECO:0000259" key="2">
    <source>
        <dbReference type="Pfam" id="PF13399"/>
    </source>
</evidence>
<keyword evidence="1" id="KW-0472">Membrane</keyword>
<dbReference type="Pfam" id="PF13399">
    <property type="entry name" value="LytR_C"/>
    <property type="match status" value="1"/>
</dbReference>
<proteinExistence type="predicted"/>
<feature type="domain" description="LytR/CpsA/Psr regulator C-terminal" evidence="2">
    <location>
        <begin position="99"/>
        <end position="183"/>
    </location>
</feature>
<accession>A0AB39L783</accession>
<keyword evidence="1" id="KW-0812">Transmembrane</keyword>
<evidence type="ECO:0000256" key="1">
    <source>
        <dbReference type="SAM" id="Phobius"/>
    </source>
</evidence>
<reference evidence="3" key="1">
    <citation type="submission" date="2024-07" db="EMBL/GenBank/DDBJ databases">
        <authorList>
            <person name="fu j."/>
        </authorList>
    </citation>
    <scope>NUCLEOTIDE SEQUENCE</scope>
    <source>
        <strain evidence="3">P10A9</strain>
    </source>
</reference>
<dbReference type="KEGG" id="spue:AB5L97_02680"/>
<sequence>MARKPQDLTSYHGHHVVSGAELQTQFDDEAREAAAASRRWRRIRHGVAISLLVVLLLGGGVAAWAVLTGRLSVPQPAGKATEAVTCPSGSYDYLPPEKVTVTVFNAGGREGLAAQIGDELKARKFAVKDVGNERLTMGAAAVLRSGFGGEAAAFTLQRNVPGSVYLRDGRSDASVDLVLGPNFKALADPGVVDQTPGPLVCTLPEATAPATSAGG</sequence>
<dbReference type="InterPro" id="IPR027381">
    <property type="entry name" value="LytR/CpsA/Psr_C"/>
</dbReference>
<keyword evidence="1" id="KW-1133">Transmembrane helix</keyword>
<dbReference type="EMBL" id="CP163302">
    <property type="protein sequence ID" value="XDP45942.1"/>
    <property type="molecule type" value="Genomic_DNA"/>
</dbReference>
<gene>
    <name evidence="3" type="ORF">AB5L97_02680</name>
</gene>
<feature type="transmembrane region" description="Helical" evidence="1">
    <location>
        <begin position="47"/>
        <end position="67"/>
    </location>
</feature>
<name>A0AB39L783_9MICC</name>
<organism evidence="3">
    <name type="scientific">Sinomonas puerhi</name>
    <dbReference type="NCBI Taxonomy" id="3238584"/>
    <lineage>
        <taxon>Bacteria</taxon>
        <taxon>Bacillati</taxon>
        <taxon>Actinomycetota</taxon>
        <taxon>Actinomycetes</taxon>
        <taxon>Micrococcales</taxon>
        <taxon>Micrococcaceae</taxon>
        <taxon>Sinomonas</taxon>
    </lineage>
</organism>
<dbReference type="Gene3D" id="3.30.70.2390">
    <property type="match status" value="1"/>
</dbReference>
<protein>
    <submittedName>
        <fullName evidence="3">LytR C-terminal domain-containing protein</fullName>
    </submittedName>
</protein>
<dbReference type="AlphaFoldDB" id="A0AB39L783"/>
<dbReference type="RefSeq" id="WP_369046348.1">
    <property type="nucleotide sequence ID" value="NZ_CP163302.1"/>
</dbReference>
<evidence type="ECO:0000313" key="3">
    <source>
        <dbReference type="EMBL" id="XDP45942.1"/>
    </source>
</evidence>